<keyword evidence="4" id="KW-0812">Transmembrane</keyword>
<evidence type="ECO:0000256" key="4">
    <source>
        <dbReference type="HAMAP-Rule" id="MF_00198"/>
    </source>
</evidence>
<feature type="active site" description="Proton acceptor" evidence="4">
    <location>
        <position position="387"/>
    </location>
</feature>
<comment type="similarity">
    <text evidence="1 4">Belongs to the spermidine/spermine synthase family.</text>
</comment>
<dbReference type="PANTHER" id="PTHR43317:SF1">
    <property type="entry name" value="THERMOSPERMINE SYNTHASE ACAULIS5"/>
    <property type="match status" value="1"/>
</dbReference>
<dbReference type="EMBL" id="AP022613">
    <property type="protein sequence ID" value="BBZ38964.1"/>
    <property type="molecule type" value="Genomic_DNA"/>
</dbReference>
<dbReference type="Proteomes" id="UP000467385">
    <property type="component" value="Chromosome"/>
</dbReference>
<evidence type="ECO:0000256" key="2">
    <source>
        <dbReference type="ARBA" id="ARBA00022679"/>
    </source>
</evidence>
<keyword evidence="3 4" id="KW-0620">Polyamine biosynthesis</keyword>
<dbReference type="GO" id="GO:0010487">
    <property type="term" value="F:thermospermine synthase activity"/>
    <property type="evidence" value="ECO:0007669"/>
    <property type="project" value="UniProtKB-ARBA"/>
</dbReference>
<feature type="transmembrane region" description="Helical" evidence="4">
    <location>
        <begin position="116"/>
        <end position="140"/>
    </location>
</feature>
<gene>
    <name evidence="4 5" type="primary">speE</name>
    <name evidence="5" type="ORF">MCNS_20270</name>
</gene>
<accession>A0A1X1T8C7</accession>
<protein>
    <recommendedName>
        <fullName evidence="4">Polyamine aminopropyltransferase</fullName>
    </recommendedName>
    <alternativeName>
        <fullName evidence="4">Putrescine aminopropyltransferase</fullName>
        <shortName evidence="4">PAPT</shortName>
    </alternativeName>
    <alternativeName>
        <fullName evidence="4">Spermidine synthase</fullName>
        <shortName evidence="4">SPDS</shortName>
        <shortName evidence="4">SPDSY</shortName>
        <ecNumber evidence="4">2.5.1.16</ecNumber>
    </alternativeName>
</protein>
<dbReference type="Pfam" id="PF01564">
    <property type="entry name" value="Spermine_synth"/>
    <property type="match status" value="1"/>
</dbReference>
<dbReference type="HAMAP" id="MF_00198">
    <property type="entry name" value="Spermidine_synth"/>
    <property type="match status" value="1"/>
</dbReference>
<keyword evidence="4" id="KW-0472">Membrane</keyword>
<evidence type="ECO:0000256" key="1">
    <source>
        <dbReference type="ARBA" id="ARBA00007867"/>
    </source>
</evidence>
<dbReference type="SUPFAM" id="SSF53335">
    <property type="entry name" value="S-adenosyl-L-methionine-dependent methyltransferases"/>
    <property type="match status" value="1"/>
</dbReference>
<reference evidence="5 6" key="1">
    <citation type="journal article" date="2019" name="Emerg. Microbes Infect.">
        <title>Comprehensive subspecies identification of 175 nontuberculous mycobacteria species based on 7547 genomic profiles.</title>
        <authorList>
            <person name="Matsumoto Y."/>
            <person name="Kinjo T."/>
            <person name="Motooka D."/>
            <person name="Nabeya D."/>
            <person name="Jung N."/>
            <person name="Uechi K."/>
            <person name="Horii T."/>
            <person name="Iida T."/>
            <person name="Fujita J."/>
            <person name="Nakamura S."/>
        </authorList>
    </citation>
    <scope>NUCLEOTIDE SEQUENCE [LARGE SCALE GENOMIC DNA]</scope>
    <source>
        <strain evidence="5 6">JCM 14738</strain>
    </source>
</reference>
<dbReference type="OrthoDB" id="9793120at2"/>
<comment type="catalytic activity">
    <reaction evidence="4">
        <text>S-adenosyl 3-(methylsulfanyl)propylamine + putrescine = S-methyl-5'-thioadenosine + spermidine + H(+)</text>
        <dbReference type="Rhea" id="RHEA:12721"/>
        <dbReference type="ChEBI" id="CHEBI:15378"/>
        <dbReference type="ChEBI" id="CHEBI:17509"/>
        <dbReference type="ChEBI" id="CHEBI:57443"/>
        <dbReference type="ChEBI" id="CHEBI:57834"/>
        <dbReference type="ChEBI" id="CHEBI:326268"/>
        <dbReference type="EC" id="2.5.1.16"/>
    </reaction>
</comment>
<feature type="transmembrane region" description="Helical" evidence="4">
    <location>
        <begin position="160"/>
        <end position="180"/>
    </location>
</feature>
<dbReference type="GO" id="GO:0005886">
    <property type="term" value="C:plasma membrane"/>
    <property type="evidence" value="ECO:0007669"/>
    <property type="project" value="UniProtKB-SubCell"/>
</dbReference>
<feature type="binding site" evidence="4">
    <location>
        <begin position="369"/>
        <end position="370"/>
    </location>
    <ligand>
        <name>S-methyl-5'-thioadenosine</name>
        <dbReference type="ChEBI" id="CHEBI:17509"/>
    </ligand>
</feature>
<keyword evidence="4" id="KW-1133">Transmembrane helix</keyword>
<dbReference type="GO" id="GO:0004766">
    <property type="term" value="F:spermidine synthase activity"/>
    <property type="evidence" value="ECO:0007669"/>
    <property type="project" value="UniProtKB-UniRule"/>
</dbReference>
<evidence type="ECO:0000256" key="3">
    <source>
        <dbReference type="ARBA" id="ARBA00023115"/>
    </source>
</evidence>
<feature type="binding site" evidence="4">
    <location>
        <position position="265"/>
    </location>
    <ligand>
        <name>S-methyl-5'-thioadenosine</name>
        <dbReference type="ChEBI" id="CHEBI:17509"/>
    </ligand>
</feature>
<feature type="transmembrane region" description="Helical" evidence="4">
    <location>
        <begin position="20"/>
        <end position="44"/>
    </location>
</feature>
<dbReference type="InterPro" id="IPR030374">
    <property type="entry name" value="PABS"/>
</dbReference>
<dbReference type="EC" id="2.5.1.16" evidence="4"/>
<comment type="caution">
    <text evidence="4">Lacks conserved residue(s) required for the propagation of feature annotation.</text>
</comment>
<dbReference type="PROSITE" id="PS51006">
    <property type="entry name" value="PABS_2"/>
    <property type="match status" value="1"/>
</dbReference>
<dbReference type="STRING" id="44010.AWC00_15965"/>
<dbReference type="InterPro" id="IPR001045">
    <property type="entry name" value="Spermi_synthase"/>
</dbReference>
<proteinExistence type="inferred from homology"/>
<dbReference type="UniPathway" id="UPA00248">
    <property type="reaction ID" value="UER00314"/>
</dbReference>
<name>A0A1X1T8C7_9MYCO</name>
<keyword evidence="4" id="KW-1003">Cell membrane</keyword>
<feature type="binding site" evidence="4">
    <location>
        <position position="337"/>
    </location>
    <ligand>
        <name>S-methyl-5'-thioadenosine</name>
        <dbReference type="ChEBI" id="CHEBI:17509"/>
    </ligand>
</feature>
<comment type="subunit">
    <text evidence="4">Homodimer or homotetramer.</text>
</comment>
<dbReference type="CDD" id="cd02440">
    <property type="entry name" value="AdoMet_MTases"/>
    <property type="match status" value="1"/>
</dbReference>
<dbReference type="GO" id="GO:0008295">
    <property type="term" value="P:spermidine biosynthetic process"/>
    <property type="evidence" value="ECO:0007669"/>
    <property type="project" value="UniProtKB-UniRule"/>
</dbReference>
<dbReference type="Gene3D" id="3.40.50.150">
    <property type="entry name" value="Vaccinia Virus protein VP39"/>
    <property type="match status" value="1"/>
</dbReference>
<evidence type="ECO:0000313" key="5">
    <source>
        <dbReference type="EMBL" id="BBZ38964.1"/>
    </source>
</evidence>
<dbReference type="PANTHER" id="PTHR43317">
    <property type="entry name" value="THERMOSPERMINE SYNTHASE ACAULIS5"/>
    <property type="match status" value="1"/>
</dbReference>
<evidence type="ECO:0000313" key="6">
    <source>
        <dbReference type="Proteomes" id="UP000467385"/>
    </source>
</evidence>
<dbReference type="FunFam" id="3.40.50.150:FF:000088">
    <property type="entry name" value="Polyamine aminopropyltransferase"/>
    <property type="match status" value="1"/>
</dbReference>
<keyword evidence="4" id="KW-0745">Spermidine biosynthesis</keyword>
<comment type="pathway">
    <text evidence="4">Amine and polyamine biosynthesis; spermidine biosynthesis; spermidine from putrescine: step 1/1.</text>
</comment>
<feature type="transmembrane region" description="Helical" evidence="4">
    <location>
        <begin position="219"/>
        <end position="238"/>
    </location>
</feature>
<dbReference type="InterPro" id="IPR029063">
    <property type="entry name" value="SAM-dependent_MTases_sf"/>
</dbReference>
<keyword evidence="2 4" id="KW-0808">Transferase</keyword>
<organism evidence="5 6">
    <name type="scientific">Mycobacterium conspicuum</name>
    <dbReference type="NCBI Taxonomy" id="44010"/>
    <lineage>
        <taxon>Bacteria</taxon>
        <taxon>Bacillati</taxon>
        <taxon>Actinomycetota</taxon>
        <taxon>Actinomycetes</taxon>
        <taxon>Mycobacteriales</taxon>
        <taxon>Mycobacteriaceae</taxon>
        <taxon>Mycobacterium</taxon>
    </lineage>
</organism>
<dbReference type="PROSITE" id="PS01330">
    <property type="entry name" value="PABS_1"/>
    <property type="match status" value="1"/>
</dbReference>
<dbReference type="InterPro" id="IPR030373">
    <property type="entry name" value="PABS_CS"/>
</dbReference>
<comment type="function">
    <text evidence="4">Catalyzes the irreversible transfer of a propylamine group from the amino donor S-adenosylmethioninamine (decarboxy-AdoMet) to putrescine (1,4-diaminobutane) to yield spermidine.</text>
</comment>
<dbReference type="NCBIfam" id="NF002956">
    <property type="entry name" value="PRK03612.1"/>
    <property type="match status" value="1"/>
</dbReference>
<dbReference type="AlphaFoldDB" id="A0A1X1T8C7"/>
<feature type="transmembrane region" description="Helical" evidence="4">
    <location>
        <begin position="186"/>
        <end position="210"/>
    </location>
</feature>
<feature type="transmembrane region" description="Helical" evidence="4">
    <location>
        <begin position="50"/>
        <end position="72"/>
    </location>
</feature>
<dbReference type="RefSeq" id="WP_085233697.1">
    <property type="nucleotide sequence ID" value="NZ_AP022613.1"/>
</dbReference>
<comment type="subcellular location">
    <subcellularLocation>
        <location evidence="4">Cell membrane</location>
        <topology evidence="4">Multi-pass membrane protein</topology>
    </subcellularLocation>
</comment>
<keyword evidence="6" id="KW-1185">Reference proteome</keyword>
<feature type="transmembrane region" description="Helical" evidence="4">
    <location>
        <begin position="79"/>
        <end position="104"/>
    </location>
</feature>
<feature type="binding site" evidence="4">
    <location>
        <position position="317"/>
    </location>
    <ligand>
        <name>spermidine</name>
        <dbReference type="ChEBI" id="CHEBI:57834"/>
    </ligand>
</feature>
<sequence length="527" mass="55224">MTTALEATRARATPGRWRALLLAAVAACAACGIIYELALLTLSASLNGGGIVATSLIVAGYIAALGAGALAVKPLLAHAAIVFIAVEALLGIVGGLSAAALYAVFAFVDEAGGSTWVLAASTALIGGLVGAEVPLLMTLLQRGQTVGPADLSVDTGRTLANLNAADYLGALIGGLVWPFALLPHLGMIRGAAATGIVNLVAAAVVSIFLLRHIVSVRQLVTALCALAAALVLLATLLADARGIETTSRQRLYADPIIAYRRTAYQEIVVTRRGNDTRLYLDGGLQFSTRDEYRYTESLVYPALSAGAYSVLVLGGGDGLAARELLRQPGVQRIVQVELDSAVVELARTTLRQANGGSLDNPRVHLVIADALTWLRATQDRFDAVIVDLPDPDTPVLGRLYSAEFYALAGHALAPDGLMVVQSGSPFSTATAFWRTVSSIRAAGYAVTPYHVHVPTFGDWGFVLARRGDAGVQPPTPTVPADAPPLRFLNQRVLDAATVFSGDIGPRPLEPSTLDNPRIVEDMRHGYD</sequence>